<name>A0ACB9E9B6_9ASTR</name>
<comment type="caution">
    <text evidence="1">The sequence shown here is derived from an EMBL/GenBank/DDBJ whole genome shotgun (WGS) entry which is preliminary data.</text>
</comment>
<protein>
    <submittedName>
        <fullName evidence="1">Uncharacterized protein</fullName>
    </submittedName>
</protein>
<dbReference type="Proteomes" id="UP001056120">
    <property type="component" value="Linkage Group LG18"/>
</dbReference>
<reference evidence="2" key="1">
    <citation type="journal article" date="2022" name="Mol. Ecol. Resour.">
        <title>The genomes of chicory, endive, great burdock and yacon provide insights into Asteraceae palaeo-polyploidization history and plant inulin production.</title>
        <authorList>
            <person name="Fan W."/>
            <person name="Wang S."/>
            <person name="Wang H."/>
            <person name="Wang A."/>
            <person name="Jiang F."/>
            <person name="Liu H."/>
            <person name="Zhao H."/>
            <person name="Xu D."/>
            <person name="Zhang Y."/>
        </authorList>
    </citation>
    <scope>NUCLEOTIDE SEQUENCE [LARGE SCALE GENOMIC DNA]</scope>
    <source>
        <strain evidence="2">cv. Yunnan</strain>
    </source>
</reference>
<gene>
    <name evidence="1" type="ORF">L1987_55066</name>
</gene>
<sequence>MLDECSNKCYGLKELVDGIVVGKAILEGRKWYYYSMKTHNRITENGYWKAWDGEEGIISSNGDHKRIGVKKYYVFHIGEAPHGTKTKWIMEEFRVIESNRATTSGVGQREDLD</sequence>
<organism evidence="1 2">
    <name type="scientific">Smallanthus sonchifolius</name>
    <dbReference type="NCBI Taxonomy" id="185202"/>
    <lineage>
        <taxon>Eukaryota</taxon>
        <taxon>Viridiplantae</taxon>
        <taxon>Streptophyta</taxon>
        <taxon>Embryophyta</taxon>
        <taxon>Tracheophyta</taxon>
        <taxon>Spermatophyta</taxon>
        <taxon>Magnoliopsida</taxon>
        <taxon>eudicotyledons</taxon>
        <taxon>Gunneridae</taxon>
        <taxon>Pentapetalae</taxon>
        <taxon>asterids</taxon>
        <taxon>campanulids</taxon>
        <taxon>Asterales</taxon>
        <taxon>Asteraceae</taxon>
        <taxon>Asteroideae</taxon>
        <taxon>Heliantheae alliance</taxon>
        <taxon>Millerieae</taxon>
        <taxon>Smallanthus</taxon>
    </lineage>
</organism>
<proteinExistence type="predicted"/>
<evidence type="ECO:0000313" key="1">
    <source>
        <dbReference type="EMBL" id="KAI3755270.1"/>
    </source>
</evidence>
<keyword evidence="2" id="KW-1185">Reference proteome</keyword>
<accession>A0ACB9E9B6</accession>
<reference evidence="1 2" key="2">
    <citation type="journal article" date="2022" name="Mol. Ecol. Resour.">
        <title>The genomes of chicory, endive, great burdock and yacon provide insights into Asteraceae paleo-polyploidization history and plant inulin production.</title>
        <authorList>
            <person name="Fan W."/>
            <person name="Wang S."/>
            <person name="Wang H."/>
            <person name="Wang A."/>
            <person name="Jiang F."/>
            <person name="Liu H."/>
            <person name="Zhao H."/>
            <person name="Xu D."/>
            <person name="Zhang Y."/>
        </authorList>
    </citation>
    <scope>NUCLEOTIDE SEQUENCE [LARGE SCALE GENOMIC DNA]</scope>
    <source>
        <strain evidence="2">cv. Yunnan</strain>
        <tissue evidence="1">Leaves</tissue>
    </source>
</reference>
<dbReference type="EMBL" id="CM042035">
    <property type="protein sequence ID" value="KAI3755270.1"/>
    <property type="molecule type" value="Genomic_DNA"/>
</dbReference>
<evidence type="ECO:0000313" key="2">
    <source>
        <dbReference type="Proteomes" id="UP001056120"/>
    </source>
</evidence>